<evidence type="ECO:0000313" key="3">
    <source>
        <dbReference type="EMBL" id="SBT54727.1"/>
    </source>
</evidence>
<dbReference type="InterPro" id="IPR032095">
    <property type="entry name" value="Sacchrp_dh-like_C"/>
</dbReference>
<dbReference type="InterPro" id="IPR005097">
    <property type="entry name" value="Sacchrp_dh_NADP-bd"/>
</dbReference>
<feature type="domain" description="Saccharopine dehydrogenase NADP binding" evidence="1">
    <location>
        <begin position="3"/>
        <end position="138"/>
    </location>
</feature>
<sequence>MRILLVGAGGVGSAAVAIAARRSFFETMVVADHDLGRAERAVAGHGDRFVAAALDASTADAVTALCREHRITHVLNAVDPRFVMPIFDGAFAAGADYLDMAMSLSHPHPTVPYAETGVKLGDDQFAVSEQWSAAGRLALCGVGVEPGLSDVFARYAADELFAEIDEVGVRDGANLTVDGYDFAPSFSIWTTIEECLNPPVIWEADRGWYTTPPFSEPEVFEFPAGIGPVECVNVEHEEVLLIPRWVKARRVTFKYGLGDEFIEVLKTLHKLGLDSTRPVRVRGVEVSPRDVVAACLPDPATLGDRMRGKTCAGTYVTGTGVDGRPRRVYLYHVVDNEWSMREYGHQAVVWQTAVNPIVALELLATGAWSGTGVLGPEALPPRPFLDLLTGYGSPWGMEER</sequence>
<protein>
    <submittedName>
        <fullName evidence="3">Saccharopine dehydrogenase, NADP-dependent</fullName>
    </submittedName>
</protein>
<dbReference type="Pfam" id="PF16653">
    <property type="entry name" value="Sacchrp_dh_C"/>
    <property type="match status" value="1"/>
</dbReference>
<dbReference type="OrthoDB" id="9769367at2"/>
<name>A0A1A9AF05_9ACTN</name>
<dbReference type="PATRIC" id="fig|299146.4.peg.5837"/>
<accession>A0A1A9AF05</accession>
<dbReference type="EMBL" id="LT594324">
    <property type="protein sequence ID" value="SBT54727.1"/>
    <property type="molecule type" value="Genomic_DNA"/>
</dbReference>
<reference evidence="3 4" key="1">
    <citation type="submission" date="2016-06" db="EMBL/GenBank/DDBJ databases">
        <authorList>
            <person name="Kjaerup R.B."/>
            <person name="Dalgaard T.S."/>
            <person name="Juul-Madsen H.R."/>
        </authorList>
    </citation>
    <scope>NUCLEOTIDE SEQUENCE [LARGE SCALE GENOMIC DNA]</scope>
    <source>
        <strain evidence="3 4">DSM 45248</strain>
    </source>
</reference>
<dbReference type="Proteomes" id="UP000198765">
    <property type="component" value="Chromosome I"/>
</dbReference>
<dbReference type="RefSeq" id="WP_091201346.1">
    <property type="nucleotide sequence ID" value="NZ_LT594324.1"/>
</dbReference>
<dbReference type="Pfam" id="PF03435">
    <property type="entry name" value="Sacchrp_dh_NADP"/>
    <property type="match status" value="1"/>
</dbReference>
<dbReference type="PANTHER" id="PTHR43796">
    <property type="entry name" value="CARBOXYNORSPERMIDINE SYNTHASE"/>
    <property type="match status" value="1"/>
</dbReference>
<evidence type="ECO:0000259" key="1">
    <source>
        <dbReference type="Pfam" id="PF03435"/>
    </source>
</evidence>
<dbReference type="Gene3D" id="3.40.50.720">
    <property type="entry name" value="NAD(P)-binding Rossmann-like Domain"/>
    <property type="match status" value="1"/>
</dbReference>
<dbReference type="Gene3D" id="3.30.360.10">
    <property type="entry name" value="Dihydrodipicolinate Reductase, domain 2"/>
    <property type="match status" value="1"/>
</dbReference>
<keyword evidence="4" id="KW-1185">Reference proteome</keyword>
<organism evidence="3 4">
    <name type="scientific">Micromonospora narathiwatensis</name>
    <dbReference type="NCBI Taxonomy" id="299146"/>
    <lineage>
        <taxon>Bacteria</taxon>
        <taxon>Bacillati</taxon>
        <taxon>Actinomycetota</taxon>
        <taxon>Actinomycetes</taxon>
        <taxon>Micromonosporales</taxon>
        <taxon>Micromonosporaceae</taxon>
        <taxon>Micromonospora</taxon>
    </lineage>
</organism>
<evidence type="ECO:0000259" key="2">
    <source>
        <dbReference type="Pfam" id="PF16653"/>
    </source>
</evidence>
<evidence type="ECO:0000313" key="4">
    <source>
        <dbReference type="Proteomes" id="UP000198765"/>
    </source>
</evidence>
<proteinExistence type="predicted"/>
<gene>
    <name evidence="3" type="ORF">GA0070621_5657</name>
</gene>
<feature type="domain" description="Saccharopine dehydrogenase-like C-terminal" evidence="2">
    <location>
        <begin position="143"/>
        <end position="392"/>
    </location>
</feature>
<dbReference type="PANTHER" id="PTHR43796:SF2">
    <property type="entry name" value="CARBOXYNORSPERMIDINE SYNTHASE"/>
    <property type="match status" value="1"/>
</dbReference>
<dbReference type="InterPro" id="IPR036291">
    <property type="entry name" value="NAD(P)-bd_dom_sf"/>
</dbReference>
<dbReference type="SUPFAM" id="SSF51735">
    <property type="entry name" value="NAD(P)-binding Rossmann-fold domains"/>
    <property type="match status" value="1"/>
</dbReference>
<dbReference type="AlphaFoldDB" id="A0A1A9AF05"/>